<dbReference type="EMBL" id="WNKQ01000005">
    <property type="protein sequence ID" value="KAF5851403.1"/>
    <property type="molecule type" value="Genomic_DNA"/>
</dbReference>
<sequence length="224" mass="24887">MREVHSASDIVPHIKTIEVYESPADLESLRQSKFKLCLAHTFLANNNLVSTLAWKSLSPAPFTPITWQASYALNWTDELPNGISDPITLSGVWQPCKKGEVFDLDPTGLWSRSSKTPVPGKLMVGINRFKGDIGTGVFIVIGLKGKDDKFDPIFIDHVNVGLNMSAIFEPSDVVKWWYRAEIEAAETLSPEESYDMATVSYVSSTYSYVDGVWATSIDRAPRLV</sequence>
<accession>A0A8H6DXG2</accession>
<organism evidence="1 2">
    <name type="scientific">Cochliobolus sativus</name>
    <name type="common">Common root rot and spot blotch fungus</name>
    <name type="synonym">Bipolaris sorokiniana</name>
    <dbReference type="NCBI Taxonomy" id="45130"/>
    <lineage>
        <taxon>Eukaryota</taxon>
        <taxon>Fungi</taxon>
        <taxon>Dikarya</taxon>
        <taxon>Ascomycota</taxon>
        <taxon>Pezizomycotina</taxon>
        <taxon>Dothideomycetes</taxon>
        <taxon>Pleosporomycetidae</taxon>
        <taxon>Pleosporales</taxon>
        <taxon>Pleosporineae</taxon>
        <taxon>Pleosporaceae</taxon>
        <taxon>Bipolaris</taxon>
    </lineage>
</organism>
<name>A0A8H6DXG2_COCSA</name>
<dbReference type="Proteomes" id="UP000624244">
    <property type="component" value="Unassembled WGS sequence"/>
</dbReference>
<evidence type="ECO:0000313" key="2">
    <source>
        <dbReference type="Proteomes" id="UP000624244"/>
    </source>
</evidence>
<evidence type="ECO:0000313" key="1">
    <source>
        <dbReference type="EMBL" id="KAF5851403.1"/>
    </source>
</evidence>
<reference evidence="1" key="1">
    <citation type="submission" date="2019-11" db="EMBL/GenBank/DDBJ databases">
        <title>Bipolaris sorokiniana Genome sequencing.</title>
        <authorList>
            <person name="Wang H."/>
        </authorList>
    </citation>
    <scope>NUCLEOTIDE SEQUENCE</scope>
</reference>
<proteinExistence type="predicted"/>
<comment type="caution">
    <text evidence="1">The sequence shown here is derived from an EMBL/GenBank/DDBJ whole genome shotgun (WGS) entry which is preliminary data.</text>
</comment>
<dbReference type="AlphaFoldDB" id="A0A8H6DXG2"/>
<protein>
    <submittedName>
        <fullName evidence="1">Uncharacterized protein</fullName>
    </submittedName>
</protein>
<gene>
    <name evidence="1" type="ORF">GGP41_004184</name>
</gene>